<dbReference type="InterPro" id="IPR001296">
    <property type="entry name" value="Glyco_trans_1"/>
</dbReference>
<dbReference type="EMBL" id="SMRT01000005">
    <property type="protein sequence ID" value="TDF97548.1"/>
    <property type="molecule type" value="Genomic_DNA"/>
</dbReference>
<gene>
    <name evidence="2" type="ORF">E1757_13100</name>
</gene>
<sequence length="388" mass="44117">MDMPVVAFVTPGTFDIPSATSSSVELVVEHVVPYLMREAMPIVFGRKSGRRPGFEVRGGVRYVRLAAPSPLRYIRNVSRKLKEHEHSLSWIQVENRPRFVRYLRKRHPGLKIGLFLHSLTFISRPHIQVAELKACLAAADRIIVNSHFLKERVIRKVPQVKAKVSVNHLGVDQHRFISRWSEEGAAQRREAIAHRGYEGKKIIMYVGRLIPIKGVHHLIQAMPRIVAQVPEAMLIVVGSAFYGSKRMTPYVRRLRRSSRRVRRHIRFIPYIPHSSIPEWFRLADVLVVPSPSNEAFGLVNVEAMASGVPVIASRSGGMKEIIEHGVTGLLIAPSELRRDLAAQIIALLNDDEIRERMGEAGSQRVEEHFTWSNTAERLLQLYKTDMKI</sequence>
<evidence type="ECO:0000259" key="1">
    <source>
        <dbReference type="Pfam" id="PF00534"/>
    </source>
</evidence>
<name>A0A4R5KRB9_9BACL</name>
<accession>A0A4R5KRB9</accession>
<dbReference type="InterPro" id="IPR050194">
    <property type="entry name" value="Glycosyltransferase_grp1"/>
</dbReference>
<dbReference type="PANTHER" id="PTHR45947">
    <property type="entry name" value="SULFOQUINOVOSYL TRANSFERASE SQD2"/>
    <property type="match status" value="1"/>
</dbReference>
<organism evidence="2 3">
    <name type="scientific">Paenibacillus piri</name>
    <dbReference type="NCBI Taxonomy" id="2547395"/>
    <lineage>
        <taxon>Bacteria</taxon>
        <taxon>Bacillati</taxon>
        <taxon>Bacillota</taxon>
        <taxon>Bacilli</taxon>
        <taxon>Bacillales</taxon>
        <taxon>Paenibacillaceae</taxon>
        <taxon>Paenibacillus</taxon>
    </lineage>
</organism>
<dbReference type="PANTHER" id="PTHR45947:SF3">
    <property type="entry name" value="SULFOQUINOVOSYL TRANSFERASE SQD2"/>
    <property type="match status" value="1"/>
</dbReference>
<keyword evidence="3" id="KW-1185">Reference proteome</keyword>
<dbReference type="Proteomes" id="UP000295636">
    <property type="component" value="Unassembled WGS sequence"/>
</dbReference>
<evidence type="ECO:0000313" key="2">
    <source>
        <dbReference type="EMBL" id="TDF97548.1"/>
    </source>
</evidence>
<reference evidence="2 3" key="1">
    <citation type="submission" date="2019-03" db="EMBL/GenBank/DDBJ databases">
        <title>This is whole genome sequence of Paenibacillus sp MS74 strain.</title>
        <authorList>
            <person name="Trinh H.N."/>
        </authorList>
    </citation>
    <scope>NUCLEOTIDE SEQUENCE [LARGE SCALE GENOMIC DNA]</scope>
    <source>
        <strain evidence="2 3">MS74</strain>
    </source>
</reference>
<dbReference type="Gene3D" id="3.40.50.2000">
    <property type="entry name" value="Glycogen Phosphorylase B"/>
    <property type="match status" value="2"/>
</dbReference>
<dbReference type="SUPFAM" id="SSF53756">
    <property type="entry name" value="UDP-Glycosyltransferase/glycogen phosphorylase"/>
    <property type="match status" value="1"/>
</dbReference>
<keyword evidence="2" id="KW-0808">Transferase</keyword>
<comment type="caution">
    <text evidence="2">The sequence shown here is derived from an EMBL/GenBank/DDBJ whole genome shotgun (WGS) entry which is preliminary data.</text>
</comment>
<dbReference type="AlphaFoldDB" id="A0A4R5KRB9"/>
<dbReference type="GO" id="GO:0016757">
    <property type="term" value="F:glycosyltransferase activity"/>
    <property type="evidence" value="ECO:0007669"/>
    <property type="project" value="InterPro"/>
</dbReference>
<dbReference type="OrthoDB" id="139410at2"/>
<protein>
    <submittedName>
        <fullName evidence="2">Glycosyltransferase family 1 protein</fullName>
    </submittedName>
</protein>
<dbReference type="Pfam" id="PF00534">
    <property type="entry name" value="Glycos_transf_1"/>
    <property type="match status" value="1"/>
</dbReference>
<dbReference type="CDD" id="cd03801">
    <property type="entry name" value="GT4_PimA-like"/>
    <property type="match status" value="1"/>
</dbReference>
<proteinExistence type="predicted"/>
<dbReference type="RefSeq" id="WP_133228716.1">
    <property type="nucleotide sequence ID" value="NZ_SMRT01000005.1"/>
</dbReference>
<evidence type="ECO:0000313" key="3">
    <source>
        <dbReference type="Proteomes" id="UP000295636"/>
    </source>
</evidence>
<feature type="domain" description="Glycosyl transferase family 1" evidence="1">
    <location>
        <begin position="195"/>
        <end position="363"/>
    </location>
</feature>